<dbReference type="Gene3D" id="3.30.420.10">
    <property type="entry name" value="Ribonuclease H-like superfamily/Ribonuclease H"/>
    <property type="match status" value="1"/>
</dbReference>
<sequence>MRCYSLTASSDYRFAGTIAQKNEGEHFIENVLKSAPMSPGKHRYRYAQRVQRTVIERRRRILTPEYTKRRLALKKARTALRHRREDREGVTYQTNCTLLDAPNTEMNNNIIDNTNSDPEIDDEQYQSIVLLDLETSGLSKDCDILQIAAKCGKSTFATYINPKKPISAAAIEANGLTNCQGVLMYHGLTVDSVPLRLAMSNLQQWLASLGKPCYIATHNLSFDGPRLFNAIVTCSLHDDFRDVVCGFIDTLTVIRRLTGRKRKGECTIAGLAEWQRIPTAGAHNAENDVNILQKILRSAKITGENLVESAKSWEEQTHIWSEGEYTRHFLNDLISLKYVVGETIRKKWPALQ</sequence>
<dbReference type="AlphaFoldDB" id="A0AAV2MZQ4"/>
<organism evidence="5 6">
    <name type="scientific">Lasius platythorax</name>
    <dbReference type="NCBI Taxonomy" id="488582"/>
    <lineage>
        <taxon>Eukaryota</taxon>
        <taxon>Metazoa</taxon>
        <taxon>Ecdysozoa</taxon>
        <taxon>Arthropoda</taxon>
        <taxon>Hexapoda</taxon>
        <taxon>Insecta</taxon>
        <taxon>Pterygota</taxon>
        <taxon>Neoptera</taxon>
        <taxon>Endopterygota</taxon>
        <taxon>Hymenoptera</taxon>
        <taxon>Apocrita</taxon>
        <taxon>Aculeata</taxon>
        <taxon>Formicoidea</taxon>
        <taxon>Formicidae</taxon>
        <taxon>Formicinae</taxon>
        <taxon>Lasius</taxon>
        <taxon>Lasius</taxon>
    </lineage>
</organism>
<dbReference type="CDD" id="cd06127">
    <property type="entry name" value="DEDDh"/>
    <property type="match status" value="1"/>
</dbReference>
<keyword evidence="2" id="KW-0378">Hydrolase</keyword>
<dbReference type="SMART" id="SM00479">
    <property type="entry name" value="EXOIII"/>
    <property type="match status" value="1"/>
</dbReference>
<gene>
    <name evidence="5" type="ORF">LPLAT_LOCUS12854</name>
</gene>
<dbReference type="InterPro" id="IPR013520">
    <property type="entry name" value="Ribonucl_H"/>
</dbReference>
<dbReference type="SUPFAM" id="SSF53098">
    <property type="entry name" value="Ribonuclease H-like"/>
    <property type="match status" value="1"/>
</dbReference>
<dbReference type="PANTHER" id="PTHR30231">
    <property type="entry name" value="DNA POLYMERASE III SUBUNIT EPSILON"/>
    <property type="match status" value="1"/>
</dbReference>
<dbReference type="Proteomes" id="UP001497644">
    <property type="component" value="Unassembled WGS sequence"/>
</dbReference>
<protein>
    <recommendedName>
        <fullName evidence="4">Exonuclease domain-containing protein</fullName>
    </recommendedName>
</protein>
<name>A0AAV2MZQ4_9HYME</name>
<evidence type="ECO:0000313" key="6">
    <source>
        <dbReference type="Proteomes" id="UP001497644"/>
    </source>
</evidence>
<reference evidence="5" key="1">
    <citation type="submission" date="2024-04" db="EMBL/GenBank/DDBJ databases">
        <authorList>
            <consortium name="Molecular Ecology Group"/>
        </authorList>
    </citation>
    <scope>NUCLEOTIDE SEQUENCE</scope>
</reference>
<evidence type="ECO:0000256" key="1">
    <source>
        <dbReference type="ARBA" id="ARBA00022722"/>
    </source>
</evidence>
<evidence type="ECO:0000259" key="4">
    <source>
        <dbReference type="SMART" id="SM00479"/>
    </source>
</evidence>
<keyword evidence="1" id="KW-0540">Nuclease</keyword>
<evidence type="ECO:0000256" key="2">
    <source>
        <dbReference type="ARBA" id="ARBA00022801"/>
    </source>
</evidence>
<keyword evidence="6" id="KW-1185">Reference proteome</keyword>
<dbReference type="EMBL" id="CAXIPU020001062">
    <property type="protein sequence ID" value="CAL1672868.1"/>
    <property type="molecule type" value="Genomic_DNA"/>
</dbReference>
<evidence type="ECO:0000313" key="5">
    <source>
        <dbReference type="EMBL" id="CAL1672868.1"/>
    </source>
</evidence>
<keyword evidence="3" id="KW-0269">Exonuclease</keyword>
<dbReference type="InterPro" id="IPR012337">
    <property type="entry name" value="RNaseH-like_sf"/>
</dbReference>
<accession>A0AAV2MZQ4</accession>
<dbReference type="GO" id="GO:0008408">
    <property type="term" value="F:3'-5' exonuclease activity"/>
    <property type="evidence" value="ECO:0007669"/>
    <property type="project" value="TreeGrafter"/>
</dbReference>
<proteinExistence type="predicted"/>
<feature type="domain" description="Exonuclease" evidence="4">
    <location>
        <begin position="127"/>
        <end position="305"/>
    </location>
</feature>
<comment type="caution">
    <text evidence="5">The sequence shown here is derived from an EMBL/GenBank/DDBJ whole genome shotgun (WGS) entry which is preliminary data.</text>
</comment>
<dbReference type="PANTHER" id="PTHR30231:SF4">
    <property type="entry name" value="PROTEIN NEN2"/>
    <property type="match status" value="1"/>
</dbReference>
<dbReference type="GO" id="GO:0003676">
    <property type="term" value="F:nucleic acid binding"/>
    <property type="evidence" value="ECO:0007669"/>
    <property type="project" value="InterPro"/>
</dbReference>
<evidence type="ECO:0000256" key="3">
    <source>
        <dbReference type="ARBA" id="ARBA00022839"/>
    </source>
</evidence>
<dbReference type="InterPro" id="IPR036397">
    <property type="entry name" value="RNaseH_sf"/>
</dbReference>